<dbReference type="InterPro" id="IPR015240">
    <property type="entry name" value="tRNA_sdUridine_synth_fam1_C"/>
</dbReference>
<dbReference type="InterPro" id="IPR002501">
    <property type="entry name" value="PsdUridine_synth_N"/>
</dbReference>
<feature type="active site" description="Nucleophile" evidence="5">
    <location>
        <position position="48"/>
    </location>
</feature>
<feature type="domain" description="tRNA pseudouridine synthase II TruB subfamily 1 C-terminal" evidence="7">
    <location>
        <begin position="242"/>
        <end position="300"/>
    </location>
</feature>
<dbReference type="Proteomes" id="UP000237082">
    <property type="component" value="Unassembled WGS sequence"/>
</dbReference>
<dbReference type="HAMAP" id="MF_01080">
    <property type="entry name" value="TruB_bact"/>
    <property type="match status" value="1"/>
</dbReference>
<keyword evidence="4 5" id="KW-0413">Isomerase</keyword>
<name>A0A2S5DH08_9NEIS</name>
<evidence type="ECO:0000256" key="5">
    <source>
        <dbReference type="HAMAP-Rule" id="MF_01080"/>
    </source>
</evidence>
<dbReference type="EC" id="5.4.99.25" evidence="5"/>
<dbReference type="SUPFAM" id="SSF55120">
    <property type="entry name" value="Pseudouridine synthase"/>
    <property type="match status" value="1"/>
</dbReference>
<evidence type="ECO:0000256" key="4">
    <source>
        <dbReference type="ARBA" id="ARBA00023235"/>
    </source>
</evidence>
<dbReference type="Pfam" id="PF09157">
    <property type="entry name" value="TruB-C_2"/>
    <property type="match status" value="1"/>
</dbReference>
<dbReference type="FunFam" id="3.30.2350.10:FF:000011">
    <property type="entry name" value="tRNA pseudouridine synthase B"/>
    <property type="match status" value="1"/>
</dbReference>
<evidence type="ECO:0000259" key="7">
    <source>
        <dbReference type="Pfam" id="PF09157"/>
    </source>
</evidence>
<dbReference type="PANTHER" id="PTHR13767">
    <property type="entry name" value="TRNA-PSEUDOURIDINE SYNTHASE"/>
    <property type="match status" value="1"/>
</dbReference>
<organism evidence="9 10">
    <name type="scientific">Chromobacterium alticapitis</name>
    <dbReference type="NCBI Taxonomy" id="2073169"/>
    <lineage>
        <taxon>Bacteria</taxon>
        <taxon>Pseudomonadati</taxon>
        <taxon>Pseudomonadota</taxon>
        <taxon>Betaproteobacteria</taxon>
        <taxon>Neisseriales</taxon>
        <taxon>Chromobacteriaceae</taxon>
        <taxon>Chromobacterium</taxon>
    </lineage>
</organism>
<comment type="catalytic activity">
    <reaction evidence="1 5">
        <text>uridine(55) in tRNA = pseudouridine(55) in tRNA</text>
        <dbReference type="Rhea" id="RHEA:42532"/>
        <dbReference type="Rhea" id="RHEA-COMP:10101"/>
        <dbReference type="Rhea" id="RHEA-COMP:10102"/>
        <dbReference type="ChEBI" id="CHEBI:65314"/>
        <dbReference type="ChEBI" id="CHEBI:65315"/>
        <dbReference type="EC" id="5.4.99.25"/>
    </reaction>
</comment>
<comment type="function">
    <text evidence="5">Responsible for synthesis of pseudouridine from uracil-55 in the psi GC loop of transfer RNAs.</text>
</comment>
<sequence length="308" mass="34025">MSKPRSNRRHIDGVLLIDKPYDISSNNALQKARWLLNAAKAGHTGVLDPLATGLLPVCLGEATKFSSYLLDADKGYRATIKFGVVTTTGDVEGEVVSERPVSFSREQLEAALERFRGEISQVPPMYSALKHQGKPLYEYARAGIEVPREARQVTIRKLELLSFDEVSAEIEVLCTKGTYIRTLGCDIGEALGCGAHLTALRRTATGGFGLEQSHALADLEQLDMPAREALLMPADVLVMHFPQLELPEGEIGKFLHGQPVRFEQKCEKMQRFRVYEQSSRKFVGLGEARGDGRLHPIRLLANQAQAQA</sequence>
<dbReference type="InterPro" id="IPR014780">
    <property type="entry name" value="tRNA_psdUridine_synth_TruB"/>
</dbReference>
<proteinExistence type="inferred from homology"/>
<evidence type="ECO:0000259" key="6">
    <source>
        <dbReference type="Pfam" id="PF01509"/>
    </source>
</evidence>
<feature type="domain" description="Pseudouridine synthase II N-terminal" evidence="6">
    <location>
        <begin position="33"/>
        <end position="180"/>
    </location>
</feature>
<dbReference type="GO" id="GO:0031119">
    <property type="term" value="P:tRNA pseudouridine synthesis"/>
    <property type="evidence" value="ECO:0007669"/>
    <property type="project" value="UniProtKB-UniRule"/>
</dbReference>
<evidence type="ECO:0000256" key="3">
    <source>
        <dbReference type="ARBA" id="ARBA00022694"/>
    </source>
</evidence>
<evidence type="ECO:0000313" key="9">
    <source>
        <dbReference type="EMBL" id="POZ62373.1"/>
    </source>
</evidence>
<dbReference type="Gene3D" id="3.30.2350.10">
    <property type="entry name" value="Pseudouridine synthase"/>
    <property type="match status" value="1"/>
</dbReference>
<dbReference type="InterPro" id="IPR015947">
    <property type="entry name" value="PUA-like_sf"/>
</dbReference>
<dbReference type="InterPro" id="IPR020103">
    <property type="entry name" value="PsdUridine_synth_cat_dom_sf"/>
</dbReference>
<dbReference type="Pfam" id="PF16198">
    <property type="entry name" value="TruB_C_2"/>
    <property type="match status" value="1"/>
</dbReference>
<evidence type="ECO:0000259" key="8">
    <source>
        <dbReference type="Pfam" id="PF16198"/>
    </source>
</evidence>
<dbReference type="RefSeq" id="WP_103902445.1">
    <property type="nucleotide sequence ID" value="NZ_PQWB01000032.1"/>
</dbReference>
<dbReference type="Gene3D" id="2.30.130.10">
    <property type="entry name" value="PUA domain"/>
    <property type="match status" value="1"/>
</dbReference>
<evidence type="ECO:0000256" key="1">
    <source>
        <dbReference type="ARBA" id="ARBA00000385"/>
    </source>
</evidence>
<comment type="caution">
    <text evidence="9">The sequence shown here is derived from an EMBL/GenBank/DDBJ whole genome shotgun (WGS) entry which is preliminary data.</text>
</comment>
<dbReference type="PANTHER" id="PTHR13767:SF2">
    <property type="entry name" value="PSEUDOURIDYLATE SYNTHASE TRUB1"/>
    <property type="match status" value="1"/>
</dbReference>
<dbReference type="Pfam" id="PF01509">
    <property type="entry name" value="TruB_N"/>
    <property type="match status" value="1"/>
</dbReference>
<protein>
    <recommendedName>
        <fullName evidence="5">tRNA pseudouridine synthase B</fullName>
        <ecNumber evidence="5">5.4.99.25</ecNumber>
    </recommendedName>
    <alternativeName>
        <fullName evidence="5">tRNA pseudouridine(55) synthase</fullName>
        <shortName evidence="5">Psi55 synthase</shortName>
    </alternativeName>
    <alternativeName>
        <fullName evidence="5">tRNA pseudouridylate synthase</fullName>
    </alternativeName>
    <alternativeName>
        <fullName evidence="5">tRNA-uridine isomerase</fullName>
    </alternativeName>
</protein>
<dbReference type="EMBL" id="PQWB01000032">
    <property type="protein sequence ID" value="POZ62373.1"/>
    <property type="molecule type" value="Genomic_DNA"/>
</dbReference>
<dbReference type="GO" id="GO:0003723">
    <property type="term" value="F:RNA binding"/>
    <property type="evidence" value="ECO:0007669"/>
    <property type="project" value="InterPro"/>
</dbReference>
<reference evidence="10" key="1">
    <citation type="submission" date="2018-02" db="EMBL/GenBank/DDBJ databases">
        <authorList>
            <person name="O'Hara-Hanley K."/>
            <person name="Soby S."/>
        </authorList>
    </citation>
    <scope>NUCLEOTIDE SEQUENCE [LARGE SCALE GENOMIC DNA]</scope>
    <source>
        <strain evidence="10">MWU14-2602</strain>
    </source>
</reference>
<dbReference type="InterPro" id="IPR036974">
    <property type="entry name" value="PUA_sf"/>
</dbReference>
<dbReference type="CDD" id="cd02573">
    <property type="entry name" value="PseudoU_synth_EcTruB"/>
    <property type="match status" value="1"/>
</dbReference>
<accession>A0A2S5DH08</accession>
<dbReference type="GO" id="GO:0160148">
    <property type="term" value="F:tRNA pseudouridine(55) synthase activity"/>
    <property type="evidence" value="ECO:0007669"/>
    <property type="project" value="UniProtKB-EC"/>
</dbReference>
<dbReference type="AlphaFoldDB" id="A0A2S5DH08"/>
<dbReference type="GO" id="GO:1990481">
    <property type="term" value="P:mRNA pseudouridine synthesis"/>
    <property type="evidence" value="ECO:0007669"/>
    <property type="project" value="TreeGrafter"/>
</dbReference>
<evidence type="ECO:0000313" key="10">
    <source>
        <dbReference type="Proteomes" id="UP000237082"/>
    </source>
</evidence>
<feature type="domain" description="tRNA pseudouridylate synthase B C-terminal" evidence="8">
    <location>
        <begin position="181"/>
        <end position="237"/>
    </location>
</feature>
<keyword evidence="10" id="KW-1185">Reference proteome</keyword>
<dbReference type="NCBIfam" id="TIGR00431">
    <property type="entry name" value="TruB"/>
    <property type="match status" value="1"/>
</dbReference>
<dbReference type="OrthoDB" id="9802309at2"/>
<comment type="similarity">
    <text evidence="2 5">Belongs to the pseudouridine synthase TruB family. Type 1 subfamily.</text>
</comment>
<dbReference type="InterPro" id="IPR032819">
    <property type="entry name" value="TruB_C"/>
</dbReference>
<dbReference type="CDD" id="cd21152">
    <property type="entry name" value="PUA_TruB_bacterial"/>
    <property type="match status" value="1"/>
</dbReference>
<keyword evidence="3 5" id="KW-0819">tRNA processing</keyword>
<dbReference type="SUPFAM" id="SSF88697">
    <property type="entry name" value="PUA domain-like"/>
    <property type="match status" value="1"/>
</dbReference>
<evidence type="ECO:0000256" key="2">
    <source>
        <dbReference type="ARBA" id="ARBA00005642"/>
    </source>
</evidence>
<gene>
    <name evidence="5" type="primary">truB</name>
    <name evidence="9" type="ORF">C2I19_09415</name>
</gene>